<feature type="compositionally biased region" description="Low complexity" evidence="1">
    <location>
        <begin position="22"/>
        <end position="36"/>
    </location>
</feature>
<organism evidence="2">
    <name type="scientific">marine metagenome</name>
    <dbReference type="NCBI Taxonomy" id="408172"/>
    <lineage>
        <taxon>unclassified sequences</taxon>
        <taxon>metagenomes</taxon>
        <taxon>ecological metagenomes</taxon>
    </lineage>
</organism>
<gene>
    <name evidence="2" type="ORF">METZ01_LOCUS439726</name>
</gene>
<protein>
    <submittedName>
        <fullName evidence="2">Uncharacterized protein</fullName>
    </submittedName>
</protein>
<proteinExistence type="predicted"/>
<feature type="region of interest" description="Disordered" evidence="1">
    <location>
        <begin position="1"/>
        <end position="76"/>
    </location>
</feature>
<dbReference type="EMBL" id="UINC01178614">
    <property type="protein sequence ID" value="SVD86872.1"/>
    <property type="molecule type" value="Genomic_DNA"/>
</dbReference>
<evidence type="ECO:0000256" key="1">
    <source>
        <dbReference type="SAM" id="MobiDB-lite"/>
    </source>
</evidence>
<accession>A0A382YUD3</accession>
<name>A0A382YUD3_9ZZZZ</name>
<feature type="compositionally biased region" description="Polar residues" evidence="1">
    <location>
        <begin position="49"/>
        <end position="62"/>
    </location>
</feature>
<dbReference type="AlphaFoldDB" id="A0A382YUD3"/>
<evidence type="ECO:0000313" key="2">
    <source>
        <dbReference type="EMBL" id="SVD86872.1"/>
    </source>
</evidence>
<sequence length="212" mass="22237">MTQQERRIQNRLNQIESKPKTQDSSQIQQDTQTSRQDITRQIRRAVGQDVSSGSVVLSNGTTPFLEPQTGRTPTSATHLATKSYVDSTDAGKLTSVIDAAATPGTGGQHGNLPSGHVCLIEDGGASQDSATLYNVASGNANLVIEDDEDGSGNAFIKFTAQDQSVSLHRFDTVYTYDDGDSVKNTAAANGADGIAFVDTATATWTAVAPAGS</sequence>
<feature type="non-terminal residue" evidence="2">
    <location>
        <position position="212"/>
    </location>
</feature>
<reference evidence="2" key="1">
    <citation type="submission" date="2018-05" db="EMBL/GenBank/DDBJ databases">
        <authorList>
            <person name="Lanie J.A."/>
            <person name="Ng W.-L."/>
            <person name="Kazmierczak K.M."/>
            <person name="Andrzejewski T.M."/>
            <person name="Davidsen T.M."/>
            <person name="Wayne K.J."/>
            <person name="Tettelin H."/>
            <person name="Glass J.I."/>
            <person name="Rusch D."/>
            <person name="Podicherti R."/>
            <person name="Tsui H.-C.T."/>
            <person name="Winkler M.E."/>
        </authorList>
    </citation>
    <scope>NUCLEOTIDE SEQUENCE</scope>
</reference>